<comment type="similarity">
    <text evidence="1">Belongs to the peptidase S58 family.</text>
</comment>
<proteinExistence type="inferred from homology"/>
<dbReference type="RefSeq" id="WP_205117637.1">
    <property type="nucleotide sequence ID" value="NZ_JAFBCM010000001.1"/>
</dbReference>
<comment type="caution">
    <text evidence="2">The sequence shown here is derived from an EMBL/GenBank/DDBJ whole genome shotgun (WGS) entry which is preliminary data.</text>
</comment>
<gene>
    <name evidence="2" type="ORF">ACFOUW_28710</name>
</gene>
<accession>A0ABV7YIH6</accession>
<dbReference type="Pfam" id="PF03576">
    <property type="entry name" value="Peptidase_S58"/>
    <property type="match status" value="1"/>
</dbReference>
<protein>
    <submittedName>
        <fullName evidence="2">P1 family peptidase</fullName>
    </submittedName>
</protein>
<dbReference type="SUPFAM" id="SSF56266">
    <property type="entry name" value="DmpA/ArgJ-like"/>
    <property type="match status" value="1"/>
</dbReference>
<evidence type="ECO:0000256" key="1">
    <source>
        <dbReference type="ARBA" id="ARBA00007068"/>
    </source>
</evidence>
<dbReference type="EMBL" id="JBHRZH010000034">
    <property type="protein sequence ID" value="MFC3764852.1"/>
    <property type="molecule type" value="Genomic_DNA"/>
</dbReference>
<dbReference type="PANTHER" id="PTHR36512">
    <property type="entry name" value="D-AMINOPEPTIDASE"/>
    <property type="match status" value="1"/>
</dbReference>
<reference evidence="3" key="1">
    <citation type="journal article" date="2019" name="Int. J. Syst. Evol. Microbiol.">
        <title>The Global Catalogue of Microorganisms (GCM) 10K type strain sequencing project: providing services to taxonomists for standard genome sequencing and annotation.</title>
        <authorList>
            <consortium name="The Broad Institute Genomics Platform"/>
            <consortium name="The Broad Institute Genome Sequencing Center for Infectious Disease"/>
            <person name="Wu L."/>
            <person name="Ma J."/>
        </authorList>
    </citation>
    <scope>NUCLEOTIDE SEQUENCE [LARGE SCALE GENOMIC DNA]</scope>
    <source>
        <strain evidence="3">CGMCC 4.7241</strain>
    </source>
</reference>
<dbReference type="InterPro" id="IPR005321">
    <property type="entry name" value="Peptidase_S58_DmpA"/>
</dbReference>
<evidence type="ECO:0000313" key="2">
    <source>
        <dbReference type="EMBL" id="MFC3764852.1"/>
    </source>
</evidence>
<dbReference type="Proteomes" id="UP001595699">
    <property type="component" value="Unassembled WGS sequence"/>
</dbReference>
<keyword evidence="3" id="KW-1185">Reference proteome</keyword>
<dbReference type="Gene3D" id="3.60.70.12">
    <property type="entry name" value="L-amino peptidase D-ALA esterase/amidase"/>
    <property type="match status" value="1"/>
</dbReference>
<dbReference type="PANTHER" id="PTHR36512:SF3">
    <property type="entry name" value="BLR5678 PROTEIN"/>
    <property type="match status" value="1"/>
</dbReference>
<dbReference type="InterPro" id="IPR016117">
    <property type="entry name" value="ArgJ-like_dom_sf"/>
</dbReference>
<name>A0ABV7YIH6_9ACTN</name>
<sequence>MTSVKNLRIGHWTDLEAGTGLTIFLPPEGSVMAAEVHGQNAGTLNVEGLGPHGVADGVDAIVLTGGSSYGLAAAAQAVHVLSDRGVGYPVAGRPLPGVAAAVIFDLLVGPPEWPTAASVAAALDAAVPAGEEALGTVGAGTGATVGDVDGPSSATKGGFGRSWTVTAQGPQVAAWAVVNAFGDVLDENGQVLAGMRRDGAFARASEALRTDPDPLVYWGRATTLVVVATDAKLTKAQVARLAHAASGGMASTVSPSGTGLDGDTAFAIAAGTVEPKSVLSLEAVAATVVAEAVRSGVRAAIGLHGIPSVADLP</sequence>
<organism evidence="2 3">
    <name type="scientific">Tenggerimyces flavus</name>
    <dbReference type="NCBI Taxonomy" id="1708749"/>
    <lineage>
        <taxon>Bacteria</taxon>
        <taxon>Bacillati</taxon>
        <taxon>Actinomycetota</taxon>
        <taxon>Actinomycetes</taxon>
        <taxon>Propionibacteriales</taxon>
        <taxon>Nocardioidaceae</taxon>
        <taxon>Tenggerimyces</taxon>
    </lineage>
</organism>
<evidence type="ECO:0000313" key="3">
    <source>
        <dbReference type="Proteomes" id="UP001595699"/>
    </source>
</evidence>